<organism evidence="2 3">
    <name type="scientific">Streblomastix strix</name>
    <dbReference type="NCBI Taxonomy" id="222440"/>
    <lineage>
        <taxon>Eukaryota</taxon>
        <taxon>Metamonada</taxon>
        <taxon>Preaxostyla</taxon>
        <taxon>Oxymonadida</taxon>
        <taxon>Streblomastigidae</taxon>
        <taxon>Streblomastix</taxon>
    </lineage>
</organism>
<evidence type="ECO:0000256" key="1">
    <source>
        <dbReference type="SAM" id="MobiDB-lite"/>
    </source>
</evidence>
<feature type="compositionally biased region" description="Basic and acidic residues" evidence="1">
    <location>
        <begin position="21"/>
        <end position="31"/>
    </location>
</feature>
<sequence>EDEAPTARFIERWASHFEEYGDVNDSSRSDRPPSSLTEENKQKILQNIKKIQKPVFVTEKKKQKSHIRPSRGSQVLLISNRIKCNEITNFHLKIYLLDCNFVMI</sequence>
<feature type="non-terminal residue" evidence="2">
    <location>
        <position position="1"/>
    </location>
</feature>
<reference evidence="2 3" key="1">
    <citation type="submission" date="2019-03" db="EMBL/GenBank/DDBJ databases">
        <title>Single cell metagenomics reveals metabolic interactions within the superorganism composed of flagellate Streblomastix strix and complex community of Bacteroidetes bacteria on its surface.</title>
        <authorList>
            <person name="Treitli S.C."/>
            <person name="Kolisko M."/>
            <person name="Husnik F."/>
            <person name="Keeling P."/>
            <person name="Hampl V."/>
        </authorList>
    </citation>
    <scope>NUCLEOTIDE SEQUENCE [LARGE SCALE GENOMIC DNA]</scope>
    <source>
        <strain evidence="2">ST1C</strain>
    </source>
</reference>
<dbReference type="EMBL" id="SNRW01018091">
    <property type="protein sequence ID" value="KAA6367678.1"/>
    <property type="molecule type" value="Genomic_DNA"/>
</dbReference>
<dbReference type="Proteomes" id="UP000324800">
    <property type="component" value="Unassembled WGS sequence"/>
</dbReference>
<proteinExistence type="predicted"/>
<evidence type="ECO:0000313" key="2">
    <source>
        <dbReference type="EMBL" id="KAA6367678.1"/>
    </source>
</evidence>
<dbReference type="AlphaFoldDB" id="A0A5J4UB42"/>
<evidence type="ECO:0000313" key="3">
    <source>
        <dbReference type="Proteomes" id="UP000324800"/>
    </source>
</evidence>
<gene>
    <name evidence="2" type="ORF">EZS28_036795</name>
</gene>
<feature type="region of interest" description="Disordered" evidence="1">
    <location>
        <begin position="21"/>
        <end position="40"/>
    </location>
</feature>
<comment type="caution">
    <text evidence="2">The sequence shown here is derived from an EMBL/GenBank/DDBJ whole genome shotgun (WGS) entry which is preliminary data.</text>
</comment>
<name>A0A5J4UB42_9EUKA</name>
<dbReference type="OrthoDB" id="10017160at2759"/>
<protein>
    <submittedName>
        <fullName evidence="2">Uncharacterized protein</fullName>
    </submittedName>
</protein>
<accession>A0A5J4UB42</accession>